<dbReference type="Proteomes" id="UP001156216">
    <property type="component" value="Chromosome"/>
</dbReference>
<reference evidence="2" key="1">
    <citation type="submission" date="2021-06" db="EMBL/GenBank/DDBJ databases">
        <title>Interrogation of the integrated mobile genetic elements in gut-associated Bacteroides with a consensus prediction approach.</title>
        <authorList>
            <person name="Campbell D.E."/>
            <person name="Leigh J.R."/>
            <person name="Kim T."/>
            <person name="England W."/>
            <person name="Whitaker R.J."/>
            <person name="Degnan P.H."/>
        </authorList>
    </citation>
    <scope>NUCLEOTIDE SEQUENCE</scope>
    <source>
        <strain evidence="2">VPI-BTDOT2</strain>
    </source>
</reference>
<dbReference type="PROSITE" id="PS51257">
    <property type="entry name" value="PROKAR_LIPOPROTEIN"/>
    <property type="match status" value="1"/>
</dbReference>
<organism evidence="2 3">
    <name type="scientific">Bacteroides thetaiotaomicron</name>
    <dbReference type="NCBI Taxonomy" id="818"/>
    <lineage>
        <taxon>Bacteria</taxon>
        <taxon>Pseudomonadati</taxon>
        <taxon>Bacteroidota</taxon>
        <taxon>Bacteroidia</taxon>
        <taxon>Bacteroidales</taxon>
        <taxon>Bacteroidaceae</taxon>
        <taxon>Bacteroides</taxon>
    </lineage>
</organism>
<feature type="chain" id="PRO_5041343961" evidence="1">
    <location>
        <begin position="21"/>
        <end position="609"/>
    </location>
</feature>
<dbReference type="InterPro" id="IPR042278">
    <property type="entry name" value="Mfa-like_1_N"/>
</dbReference>
<dbReference type="EMBL" id="CP083681">
    <property type="protein sequence ID" value="UYU72428.1"/>
    <property type="molecule type" value="Genomic_DNA"/>
</dbReference>
<gene>
    <name evidence="2" type="ORF">KQP59_04790</name>
</gene>
<evidence type="ECO:0000313" key="2">
    <source>
        <dbReference type="EMBL" id="UYU72428.1"/>
    </source>
</evidence>
<dbReference type="InterPro" id="IPR025049">
    <property type="entry name" value="Mfa-like_1"/>
</dbReference>
<dbReference type="Pfam" id="PF13149">
    <property type="entry name" value="Mfa_like_1"/>
    <property type="match status" value="1"/>
</dbReference>
<dbReference type="AlphaFoldDB" id="A0AA46Z2U7"/>
<keyword evidence="1" id="KW-0732">Signal</keyword>
<accession>A0AA46Z2U7</accession>
<proteinExistence type="predicted"/>
<dbReference type="Gene3D" id="2.60.40.2620">
    <property type="entry name" value="Fimbrillin-like"/>
    <property type="match status" value="1"/>
</dbReference>
<dbReference type="RefSeq" id="WP_132061023.1">
    <property type="nucleotide sequence ID" value="NZ_CP072242.1"/>
</dbReference>
<dbReference type="Gene3D" id="2.60.40.3570">
    <property type="match status" value="1"/>
</dbReference>
<dbReference type="CDD" id="cd13120">
    <property type="entry name" value="BF2867_like_N"/>
    <property type="match status" value="1"/>
</dbReference>
<name>A0AA46Z2U7_BACT4</name>
<sequence>MRTNQFLTSFSLCAFLLAMAGCTDESQLTGTDAGGGETDTPVSLTIRTTMTDFAGLPEPDVSSPASTRATNNGNTTTFVPGDKIGIYAVREENGEIFGNIENICLTYEVGSDGITGQWKAPDGVEFYYLPKVMYFAYYPYEEKLSPSAVTLNPDKPEAFGTELAASARFTPKLDQSASGYYARYDLMTAYSRPTTGANPTERVLDLDFRHQHAVFVFIPTTGMFCLPPDGDEDAYTYIGDVRVPVTDTKVTSVSVYDYGWGEVPKPCKMDDGSYRLLISIAKLGSATITPIGTYTTTNDAGESKGIKWSGTPIKNFEAGKSYVLRVANGQSALASQPLKRRVAPGDYVYFDVNWNIIVLPGNCRNVDYSKAMGIVVSSDPARMTDELFIENRWTHACVMPIMPPRDLFEVTWDDYGNERLPDLTTYNDVRNDINGYTSTETMTDGSNWGGSGGYEFLWRLEQIRNYDSQASQYPRISSESYIGKTNCSRWFVPTTGQWRDMITNLGGIPLDKLLDGPSSNNSLNDEEGWVYRGYPAEAAFEKISARLKKIREDAVLPDQPLMFMCCSEADEHHYWSAVIGRGYAGFQKRIKGVNSEEDQRAYFLPFFAF</sequence>
<evidence type="ECO:0000313" key="3">
    <source>
        <dbReference type="Proteomes" id="UP001156216"/>
    </source>
</evidence>
<feature type="signal peptide" evidence="1">
    <location>
        <begin position="1"/>
        <end position="20"/>
    </location>
</feature>
<protein>
    <submittedName>
        <fullName evidence="2">Fimbrillin family protein</fullName>
    </submittedName>
</protein>
<evidence type="ECO:0000256" key="1">
    <source>
        <dbReference type="SAM" id="SignalP"/>
    </source>
</evidence>